<keyword evidence="7" id="KW-0460">Magnesium</keyword>
<dbReference type="Pfam" id="PF02776">
    <property type="entry name" value="TPP_enzyme_N"/>
    <property type="match status" value="1"/>
</dbReference>
<evidence type="ECO:0000256" key="8">
    <source>
        <dbReference type="ARBA" id="ARBA00023052"/>
    </source>
</evidence>
<gene>
    <name evidence="15" type="ORF">SporoS204_05775</name>
</gene>
<dbReference type="InterPro" id="IPR029035">
    <property type="entry name" value="DHS-like_NAD/FAD-binding_dom"/>
</dbReference>
<comment type="cofactor">
    <cofactor evidence="2">
        <name>thiamine diphosphate</name>
        <dbReference type="ChEBI" id="CHEBI:58937"/>
    </cofactor>
</comment>
<evidence type="ECO:0000259" key="14">
    <source>
        <dbReference type="Pfam" id="PF02776"/>
    </source>
</evidence>
<feature type="domain" description="Thiamine pyrophosphate enzyme TPP-binding" evidence="13">
    <location>
        <begin position="408"/>
        <end position="555"/>
    </location>
</feature>
<dbReference type="PANTHER" id="PTHR18968">
    <property type="entry name" value="THIAMINE PYROPHOSPHATE ENZYMES"/>
    <property type="match status" value="1"/>
</dbReference>
<dbReference type="NCBIfam" id="NF005713">
    <property type="entry name" value="PRK07525.1"/>
    <property type="match status" value="1"/>
</dbReference>
<evidence type="ECO:0000256" key="10">
    <source>
        <dbReference type="NCBIfam" id="TIGR03457"/>
    </source>
</evidence>
<evidence type="ECO:0000256" key="11">
    <source>
        <dbReference type="RuleBase" id="RU362132"/>
    </source>
</evidence>
<dbReference type="InterPro" id="IPR017820">
    <property type="entry name" value="Sulphoacetald_Actrfrase"/>
</dbReference>
<evidence type="ECO:0000256" key="1">
    <source>
        <dbReference type="ARBA" id="ARBA00001946"/>
    </source>
</evidence>
<dbReference type="RefSeq" id="WP_029054156.1">
    <property type="nucleotide sequence ID" value="NZ_CP015108.1"/>
</dbReference>
<evidence type="ECO:0000256" key="2">
    <source>
        <dbReference type="ARBA" id="ARBA00001964"/>
    </source>
</evidence>
<dbReference type="Gene3D" id="3.40.50.970">
    <property type="match status" value="2"/>
</dbReference>
<evidence type="ECO:0000259" key="13">
    <source>
        <dbReference type="Pfam" id="PF02775"/>
    </source>
</evidence>
<dbReference type="InterPro" id="IPR012000">
    <property type="entry name" value="Thiamin_PyroP_enz_cen_dom"/>
</dbReference>
<dbReference type="InterPro" id="IPR011766">
    <property type="entry name" value="TPP_enzyme_TPP-bd"/>
</dbReference>
<feature type="domain" description="Thiamine pyrophosphate enzyme central" evidence="12">
    <location>
        <begin position="205"/>
        <end position="340"/>
    </location>
</feature>
<dbReference type="PANTHER" id="PTHR18968:SF13">
    <property type="entry name" value="ACETOLACTATE SYNTHASE CATALYTIC SUBUNIT, MITOCHONDRIAL"/>
    <property type="match status" value="1"/>
</dbReference>
<keyword evidence="16" id="KW-1185">Reference proteome</keyword>
<organism evidence="15 16">
    <name type="scientific">Sporosarcina ureae</name>
    <dbReference type="NCBI Taxonomy" id="1571"/>
    <lineage>
        <taxon>Bacteria</taxon>
        <taxon>Bacillati</taxon>
        <taxon>Bacillota</taxon>
        <taxon>Bacilli</taxon>
        <taxon>Bacillales</taxon>
        <taxon>Caryophanaceae</taxon>
        <taxon>Sporosarcina</taxon>
    </lineage>
</organism>
<keyword evidence="8 11" id="KW-0786">Thiamine pyrophosphate</keyword>
<evidence type="ECO:0000313" key="16">
    <source>
        <dbReference type="Proteomes" id="UP000192486"/>
    </source>
</evidence>
<evidence type="ECO:0000313" key="15">
    <source>
        <dbReference type="EMBL" id="ARF13709.1"/>
    </source>
</evidence>
<dbReference type="InterPro" id="IPR012001">
    <property type="entry name" value="Thiamin_PyroP_enz_TPP-bd_dom"/>
</dbReference>
<dbReference type="EMBL" id="CP015108">
    <property type="protein sequence ID" value="ARF13709.1"/>
    <property type="molecule type" value="Genomic_DNA"/>
</dbReference>
<dbReference type="PROSITE" id="PS00187">
    <property type="entry name" value="TPP_ENZYMES"/>
    <property type="match status" value="1"/>
</dbReference>
<dbReference type="Gene3D" id="3.40.50.1220">
    <property type="entry name" value="TPP-binding domain"/>
    <property type="match status" value="1"/>
</dbReference>
<comment type="cofactor">
    <cofactor evidence="1">
        <name>Mg(2+)</name>
        <dbReference type="ChEBI" id="CHEBI:18420"/>
    </cofactor>
</comment>
<comment type="similarity">
    <text evidence="3 11">Belongs to the TPP enzyme family.</text>
</comment>
<keyword evidence="6" id="KW-0479">Metal-binding</keyword>
<dbReference type="InterPro" id="IPR000399">
    <property type="entry name" value="TPP-bd_CS"/>
</dbReference>
<keyword evidence="5" id="KW-0808">Transferase</keyword>
<feature type="domain" description="Thiamine pyrophosphate enzyme N-terminal TPP-binding" evidence="14">
    <location>
        <begin position="18"/>
        <end position="134"/>
    </location>
</feature>
<evidence type="ECO:0000256" key="5">
    <source>
        <dbReference type="ARBA" id="ARBA00022679"/>
    </source>
</evidence>
<dbReference type="InterPro" id="IPR045229">
    <property type="entry name" value="TPP_enz"/>
</dbReference>
<protein>
    <recommendedName>
        <fullName evidence="4 10">Sulfoacetaldehyde acetyltransferase</fullName>
        <ecNumber evidence="4 10">2.3.3.15</ecNumber>
    </recommendedName>
</protein>
<proteinExistence type="inferred from homology"/>
<evidence type="ECO:0000256" key="4">
    <source>
        <dbReference type="ARBA" id="ARBA00012971"/>
    </source>
</evidence>
<evidence type="ECO:0000256" key="9">
    <source>
        <dbReference type="ARBA" id="ARBA00023315"/>
    </source>
</evidence>
<dbReference type="NCBIfam" id="TIGR03457">
    <property type="entry name" value="sulphoacet_xsc"/>
    <property type="match status" value="1"/>
</dbReference>
<accession>A0ABM6JU67</accession>
<reference evidence="15 16" key="1">
    <citation type="submission" date="2016-04" db="EMBL/GenBank/DDBJ databases">
        <title>Comparative Genomics and Epigenetics of Sporosarcina ureae.</title>
        <authorList>
            <person name="Oliver A.S."/>
            <person name="Cooper K.K."/>
        </authorList>
    </citation>
    <scope>NUCLEOTIDE SEQUENCE [LARGE SCALE GENOMIC DNA]</scope>
    <source>
        <strain evidence="15 16">S204</strain>
    </source>
</reference>
<keyword evidence="9" id="KW-0012">Acyltransferase</keyword>
<name>A0ABM6JU67_SPOUR</name>
<dbReference type="SUPFAM" id="SSF52467">
    <property type="entry name" value="DHS-like NAD/FAD-binding domain"/>
    <property type="match status" value="1"/>
</dbReference>
<dbReference type="EC" id="2.3.3.15" evidence="4 10"/>
<dbReference type="SUPFAM" id="SSF52518">
    <property type="entry name" value="Thiamin diphosphate-binding fold (THDP-binding)"/>
    <property type="match status" value="2"/>
</dbReference>
<evidence type="ECO:0000256" key="7">
    <source>
        <dbReference type="ARBA" id="ARBA00022842"/>
    </source>
</evidence>
<dbReference type="Pfam" id="PF02775">
    <property type="entry name" value="TPP_enzyme_C"/>
    <property type="match status" value="1"/>
</dbReference>
<sequence>MVKEQTMVKKATNQKVKMTPSEAIVETLLAEGVKEVYGILGSAFMDMLDLFPAAGIKFLSVRHEQSAGHMADAFTRVSGVAGVLVGQNGPGITNMVTSVAAANQAHTPMVIISPSAGTPTIGWDGFQECDQVSIFKEITKETVRVTHVSRVADCLRTAFRIAYAERGPVLFDIPRDLFYGELEEQILQPHQYRVDARGCGDPASIKRAVELLKDAKYPVIISGRGAVDADGIDAVAQIAEHLTAPVAVTYMHNDAFPANHPLAVGPIGYMGSKAAMHTLKKADVVLAIGTRLSVFGTLPCYDIDYFPKNAKIIQVDINPRQIARTHPVEVGIIGDAKAASDEIYKQLISALPSPEKKQDRLEELGKAKEEWEQELIDLAMVDGSPINPRRALLELRKALPENTIISSDIGNVSSTANAYLKFNQSRRHIAALTFGNTGFAYPAALGAQLAEPDSPVVAIIGDGAWGMSLHEVSTAVEQDIPVIACVFNNKSWAAEKKNQVDFYDNRFVGADIDAPDFAEVAKSMGAIGHTITNPEDIGPIVKEVLEQRKPAVLNIFVDGTQLAPPFRKDALKMPTRFLDKYKHLDHDAWKK</sequence>
<evidence type="ECO:0000256" key="6">
    <source>
        <dbReference type="ARBA" id="ARBA00022723"/>
    </source>
</evidence>
<dbReference type="Proteomes" id="UP000192486">
    <property type="component" value="Chromosome"/>
</dbReference>
<evidence type="ECO:0000256" key="3">
    <source>
        <dbReference type="ARBA" id="ARBA00007812"/>
    </source>
</evidence>
<dbReference type="CDD" id="cd07035">
    <property type="entry name" value="TPP_PYR_POX_like"/>
    <property type="match status" value="1"/>
</dbReference>
<dbReference type="InterPro" id="IPR029061">
    <property type="entry name" value="THDP-binding"/>
</dbReference>
<dbReference type="Pfam" id="PF00205">
    <property type="entry name" value="TPP_enzyme_M"/>
    <property type="match status" value="1"/>
</dbReference>
<evidence type="ECO:0000259" key="12">
    <source>
        <dbReference type="Pfam" id="PF00205"/>
    </source>
</evidence>